<dbReference type="PROSITE" id="PS50181">
    <property type="entry name" value="FBOX"/>
    <property type="match status" value="1"/>
</dbReference>
<dbReference type="InterPro" id="IPR001810">
    <property type="entry name" value="F-box_dom"/>
</dbReference>
<keyword evidence="4" id="KW-1185">Reference proteome</keyword>
<gene>
    <name evidence="3" type="ORF">RN001_010156</name>
</gene>
<name>A0AAN7SQ73_9COLE</name>
<dbReference type="AlphaFoldDB" id="A0AAN7SQ73"/>
<evidence type="ECO:0000259" key="2">
    <source>
        <dbReference type="PROSITE" id="PS50181"/>
    </source>
</evidence>
<organism evidence="3 4">
    <name type="scientific">Aquatica leii</name>
    <dbReference type="NCBI Taxonomy" id="1421715"/>
    <lineage>
        <taxon>Eukaryota</taxon>
        <taxon>Metazoa</taxon>
        <taxon>Ecdysozoa</taxon>
        <taxon>Arthropoda</taxon>
        <taxon>Hexapoda</taxon>
        <taxon>Insecta</taxon>
        <taxon>Pterygota</taxon>
        <taxon>Neoptera</taxon>
        <taxon>Endopterygota</taxon>
        <taxon>Coleoptera</taxon>
        <taxon>Polyphaga</taxon>
        <taxon>Elateriformia</taxon>
        <taxon>Elateroidea</taxon>
        <taxon>Lampyridae</taxon>
        <taxon>Luciolinae</taxon>
        <taxon>Aquatica</taxon>
    </lineage>
</organism>
<comment type="caution">
    <text evidence="3">The sequence shown here is derived from an EMBL/GenBank/DDBJ whole genome shotgun (WGS) entry which is preliminary data.</text>
</comment>
<feature type="region of interest" description="Disordered" evidence="1">
    <location>
        <begin position="252"/>
        <end position="271"/>
    </location>
</feature>
<dbReference type="SUPFAM" id="SSF81383">
    <property type="entry name" value="F-box domain"/>
    <property type="match status" value="1"/>
</dbReference>
<dbReference type="Gene3D" id="1.20.1280.50">
    <property type="match status" value="1"/>
</dbReference>
<proteinExistence type="predicted"/>
<evidence type="ECO:0000313" key="3">
    <source>
        <dbReference type="EMBL" id="KAK4877650.1"/>
    </source>
</evidence>
<dbReference type="EMBL" id="JARPUR010000004">
    <property type="protein sequence ID" value="KAK4877650.1"/>
    <property type="molecule type" value="Genomic_DNA"/>
</dbReference>
<accession>A0AAN7SQ73</accession>
<dbReference type="Pfam" id="PF00646">
    <property type="entry name" value="F-box"/>
    <property type="match status" value="1"/>
</dbReference>
<dbReference type="Proteomes" id="UP001353858">
    <property type="component" value="Unassembled WGS sequence"/>
</dbReference>
<reference evidence="4" key="1">
    <citation type="submission" date="2023-01" db="EMBL/GenBank/DDBJ databases">
        <title>Key to firefly adult light organ development and bioluminescence: homeobox transcription factors regulate luciferase expression and transportation to peroxisome.</title>
        <authorList>
            <person name="Fu X."/>
        </authorList>
    </citation>
    <scope>NUCLEOTIDE SEQUENCE [LARGE SCALE GENOMIC DNA]</scope>
</reference>
<protein>
    <recommendedName>
        <fullName evidence="2">F-box domain-containing protein</fullName>
    </recommendedName>
</protein>
<sequence length="328" mass="37729">MSTTMSKNLDQVILQLYARTPAPCRDYCGLTISNEEVILNVWNITFGPHVYPKRYKCALEDLKDNKYIQSEISRVFGNHVVEYAKSLSNNELKLENLSTKAFLSVLKYVAAKDILSLSQTSKILFERCNDDKIWSLMFRKLFKRSPTQLDLLQVEEVGWKRHILEKLTAVPFKNDKKKKIVSASKSVKSIEVGDKPKKDFKSETNLTLEKHLKTNKFNHSSKSTNATPKTLLQVKNDLKLNNSHSQLTKQVPRNNVNSHRSYSNLTTPRKTDQRITNTTLLEKEIMNQLAKKNTENKTNVKKIDVLINKKVEAKPIEKKVVKKPVQKS</sequence>
<feature type="domain" description="F-box" evidence="2">
    <location>
        <begin position="91"/>
        <end position="137"/>
    </location>
</feature>
<evidence type="ECO:0000313" key="4">
    <source>
        <dbReference type="Proteomes" id="UP001353858"/>
    </source>
</evidence>
<dbReference type="InterPro" id="IPR036047">
    <property type="entry name" value="F-box-like_dom_sf"/>
</dbReference>
<evidence type="ECO:0000256" key="1">
    <source>
        <dbReference type="SAM" id="MobiDB-lite"/>
    </source>
</evidence>